<comment type="caution">
    <text evidence="8">The sequence shown here is derived from an EMBL/GenBank/DDBJ whole genome shotgun (WGS) entry which is preliminary data.</text>
</comment>
<dbReference type="PANTHER" id="PTHR23033:SF14">
    <property type="entry name" value="GLYCOPROTEIN-N-ACETYLGALACTOSAMINE 3-BETA-GALACTOSYLTRANSFERASE 1-RELATED"/>
    <property type="match status" value="1"/>
</dbReference>
<keyword evidence="9" id="KW-1185">Reference proteome</keyword>
<keyword evidence="4" id="KW-0735">Signal-anchor</keyword>
<protein>
    <recommendedName>
        <fullName evidence="10">N-acetylgalactosaminide beta-1,3-galactosyltransferase</fullName>
    </recommendedName>
</protein>
<dbReference type="Proteomes" id="UP001168990">
    <property type="component" value="Unassembled WGS sequence"/>
</dbReference>
<sequence length="170" mass="19760">MRLNFGINSSQCGGRRCVNKLGIFLRIFLALYVVTTICLICIFFVSDYYESVYQIDPDIEVKFHDNNEEYHKDKDKVAKEMAKKIRVLCWIMTGPANHKKKAQHVKATWGKRCNILLFISSAIDDSLPTIVMPVGEGRNNLWGKTREAFKYVYKNYINEADWFMKADDDT</sequence>
<evidence type="ECO:0000313" key="9">
    <source>
        <dbReference type="Proteomes" id="UP001168990"/>
    </source>
</evidence>
<evidence type="ECO:0000256" key="2">
    <source>
        <dbReference type="ARBA" id="ARBA00006462"/>
    </source>
</evidence>
<evidence type="ECO:0000256" key="5">
    <source>
        <dbReference type="ARBA" id="ARBA00022989"/>
    </source>
</evidence>
<dbReference type="PANTHER" id="PTHR23033">
    <property type="entry name" value="BETA1,3-GALACTOSYLTRANSFERASE"/>
    <property type="match status" value="1"/>
</dbReference>
<evidence type="ECO:0008006" key="10">
    <source>
        <dbReference type="Google" id="ProtNLM"/>
    </source>
</evidence>
<evidence type="ECO:0000313" key="8">
    <source>
        <dbReference type="EMBL" id="KAK0160568.1"/>
    </source>
</evidence>
<keyword evidence="6 7" id="KW-0472">Membrane</keyword>
<evidence type="ECO:0000256" key="7">
    <source>
        <dbReference type="SAM" id="Phobius"/>
    </source>
</evidence>
<proteinExistence type="inferred from homology"/>
<feature type="transmembrane region" description="Helical" evidence="7">
    <location>
        <begin position="21"/>
        <end position="45"/>
    </location>
</feature>
<evidence type="ECO:0000256" key="3">
    <source>
        <dbReference type="ARBA" id="ARBA00022692"/>
    </source>
</evidence>
<dbReference type="Gene3D" id="3.90.550.50">
    <property type="match status" value="1"/>
</dbReference>
<keyword evidence="3 7" id="KW-0812">Transmembrane</keyword>
<dbReference type="EMBL" id="JAQQBS010001423">
    <property type="protein sequence ID" value="KAK0160568.1"/>
    <property type="molecule type" value="Genomic_DNA"/>
</dbReference>
<accession>A0AA39C9Z6</accession>
<evidence type="ECO:0000256" key="4">
    <source>
        <dbReference type="ARBA" id="ARBA00022968"/>
    </source>
</evidence>
<comment type="subcellular location">
    <subcellularLocation>
        <location evidence="1">Membrane</location>
        <topology evidence="1">Single-pass type II membrane protein</topology>
    </subcellularLocation>
</comment>
<reference evidence="8" key="1">
    <citation type="journal article" date="2023" name="bioRxiv">
        <title>Scaffold-level genome assemblies of two parasitoid biocontrol wasps reveal the parthenogenesis mechanism and an associated novel virus.</title>
        <authorList>
            <person name="Inwood S."/>
            <person name="Skelly J."/>
            <person name="Guhlin J."/>
            <person name="Harrop T."/>
            <person name="Goldson S."/>
            <person name="Dearden P."/>
        </authorList>
    </citation>
    <scope>NUCLEOTIDE SEQUENCE</scope>
    <source>
        <strain evidence="8">Irish</strain>
        <tissue evidence="8">Whole body</tissue>
    </source>
</reference>
<organism evidence="8 9">
    <name type="scientific">Microctonus aethiopoides</name>
    <dbReference type="NCBI Taxonomy" id="144406"/>
    <lineage>
        <taxon>Eukaryota</taxon>
        <taxon>Metazoa</taxon>
        <taxon>Ecdysozoa</taxon>
        <taxon>Arthropoda</taxon>
        <taxon>Hexapoda</taxon>
        <taxon>Insecta</taxon>
        <taxon>Pterygota</taxon>
        <taxon>Neoptera</taxon>
        <taxon>Endopterygota</taxon>
        <taxon>Hymenoptera</taxon>
        <taxon>Apocrita</taxon>
        <taxon>Ichneumonoidea</taxon>
        <taxon>Braconidae</taxon>
        <taxon>Euphorinae</taxon>
        <taxon>Microctonus</taxon>
    </lineage>
</organism>
<comment type="similarity">
    <text evidence="2">Belongs to the glycosyltransferase 31 family. Beta3-Gal-T subfamily.</text>
</comment>
<reference evidence="8" key="2">
    <citation type="submission" date="2023-03" db="EMBL/GenBank/DDBJ databases">
        <authorList>
            <person name="Inwood S.N."/>
            <person name="Skelly J.G."/>
            <person name="Guhlin J."/>
            <person name="Harrop T.W.R."/>
            <person name="Goldson S.G."/>
            <person name="Dearden P.K."/>
        </authorList>
    </citation>
    <scope>NUCLEOTIDE SEQUENCE</scope>
    <source>
        <strain evidence="8">Irish</strain>
        <tissue evidence="8">Whole body</tissue>
    </source>
</reference>
<gene>
    <name evidence="8" type="ORF">PV328_007966</name>
</gene>
<dbReference type="GO" id="GO:0016263">
    <property type="term" value="F:glycoprotein-N-acetylgalactosamine 3-beta-galactosyltransferase activity"/>
    <property type="evidence" value="ECO:0007669"/>
    <property type="project" value="TreeGrafter"/>
</dbReference>
<evidence type="ECO:0000256" key="6">
    <source>
        <dbReference type="ARBA" id="ARBA00023136"/>
    </source>
</evidence>
<dbReference type="InterPro" id="IPR026050">
    <property type="entry name" value="C1GALT1/C1GALT1_chp1"/>
</dbReference>
<keyword evidence="5 7" id="KW-1133">Transmembrane helix</keyword>
<evidence type="ECO:0000256" key="1">
    <source>
        <dbReference type="ARBA" id="ARBA00004606"/>
    </source>
</evidence>
<dbReference type="GO" id="GO:0016020">
    <property type="term" value="C:membrane"/>
    <property type="evidence" value="ECO:0007669"/>
    <property type="project" value="UniProtKB-SubCell"/>
</dbReference>
<dbReference type="AlphaFoldDB" id="A0AA39C9Z6"/>
<name>A0AA39C9Z6_9HYME</name>